<dbReference type="EMBL" id="FQ311871">
    <property type="protein sequence ID" value="CBS89942.1"/>
    <property type="molecule type" value="Genomic_DNA"/>
</dbReference>
<evidence type="ECO:0000259" key="1">
    <source>
        <dbReference type="Pfam" id="PF17775"/>
    </source>
</evidence>
<dbReference type="NCBIfam" id="NF002449">
    <property type="entry name" value="PRK01617.1"/>
    <property type="match status" value="1"/>
</dbReference>
<keyword evidence="2" id="KW-0614">Plasmid</keyword>
<reference evidence="3" key="1">
    <citation type="journal article" date="2011" name="PLoS Genet.">
        <title>Azospirillum genomes reveal transition of bacteria from aquatic to terrestrial environments.</title>
        <authorList>
            <person name="Wisniewski-Dye F."/>
            <person name="Borziak K."/>
            <person name="Khalsa-Moyers G."/>
            <person name="Alexandre G."/>
            <person name="Sukharnikov L.O."/>
            <person name="Wuichet K."/>
            <person name="Hurst G.B."/>
            <person name="McDonald W.H."/>
            <person name="Robertson J.S."/>
            <person name="Barbe V."/>
            <person name="Calteau A."/>
            <person name="Rouy Z."/>
            <person name="Mangenot S."/>
            <person name="Prigent-Combaret C."/>
            <person name="Normand P."/>
            <person name="Boyer M."/>
            <person name="Siguier P."/>
            <person name="Dessaux Y."/>
            <person name="Elmerich C."/>
            <person name="Condemine G."/>
            <person name="Krishnen G."/>
            <person name="Kennedy I."/>
            <person name="Paterson A.H."/>
            <person name="Gonzalez V."/>
            <person name="Mavingui P."/>
            <person name="Zhulin I.B."/>
        </authorList>
    </citation>
    <scope>NUCLEOTIDE SEQUENCE [LARGE SCALE GENOMIC DNA]</scope>
    <source>
        <strain evidence="3">4B</strain>
    </source>
</reference>
<dbReference type="PANTHER" id="PTHR33747">
    <property type="entry name" value="UPF0225 PROTEIN SCO1677"/>
    <property type="match status" value="1"/>
</dbReference>
<dbReference type="KEGG" id="ali:AZOLI_p30094"/>
<dbReference type="SUPFAM" id="SSF103642">
    <property type="entry name" value="Sec-C motif"/>
    <property type="match status" value="1"/>
</dbReference>
<dbReference type="SUPFAM" id="SSF54427">
    <property type="entry name" value="NTF2-like"/>
    <property type="match status" value="1"/>
</dbReference>
<dbReference type="PANTHER" id="PTHR33747:SF1">
    <property type="entry name" value="ADENYLATE CYCLASE-ASSOCIATED CAP C-TERMINAL DOMAIN-CONTAINING PROTEIN"/>
    <property type="match status" value="1"/>
</dbReference>
<dbReference type="InterPro" id="IPR004027">
    <property type="entry name" value="SEC_C_motif"/>
</dbReference>
<keyword evidence="3" id="KW-1185">Reference proteome</keyword>
<dbReference type="AlphaFoldDB" id="G7ZEZ4"/>
<evidence type="ECO:0000313" key="3">
    <source>
        <dbReference type="Proteomes" id="UP000005667"/>
    </source>
</evidence>
<sequence length="158" mass="17756">MMSACPCGSGLVFDRCCGPILAGEPAPSAEALMRSRYTAFVRHDIDHIERSCAPETRAAFSHDDAVRVAEECEWGPLTVMKAEENGDDGMVEFFLTFRRDGEEWPVHERSRFRRVDGRWLYVDSVLNPKDPPRRVVKVGRNDPCPCGSGRKHKACCGR</sequence>
<geneLocation type="plasmid" evidence="2 3">
    <name>AZO_p3</name>
</geneLocation>
<dbReference type="Proteomes" id="UP000005667">
    <property type="component" value="Plasmid AZO_p3"/>
</dbReference>
<dbReference type="Pfam" id="PF02810">
    <property type="entry name" value="SEC-C"/>
    <property type="match status" value="2"/>
</dbReference>
<gene>
    <name evidence="2" type="ordered locus">AZOLI_p30094</name>
</gene>
<evidence type="ECO:0000313" key="2">
    <source>
        <dbReference type="EMBL" id="CBS89942.1"/>
    </source>
</evidence>
<name>G7ZEZ4_AZOL4</name>
<feature type="domain" description="YchJ-like middle NTF2-like" evidence="1">
    <location>
        <begin position="28"/>
        <end position="124"/>
    </location>
</feature>
<proteinExistence type="predicted"/>
<dbReference type="Gene3D" id="3.10.450.50">
    <property type="match status" value="1"/>
</dbReference>
<accession>G7ZEZ4</accession>
<organism evidence="2 3">
    <name type="scientific">Azospirillum lipoferum (strain 4B)</name>
    <dbReference type="NCBI Taxonomy" id="862719"/>
    <lineage>
        <taxon>Bacteria</taxon>
        <taxon>Pseudomonadati</taxon>
        <taxon>Pseudomonadota</taxon>
        <taxon>Alphaproteobacteria</taxon>
        <taxon>Rhodospirillales</taxon>
        <taxon>Azospirillaceae</taxon>
        <taxon>Azospirillum</taxon>
    </lineage>
</organism>
<protein>
    <recommendedName>
        <fullName evidence="1">YchJ-like middle NTF2-like domain-containing protein</fullName>
    </recommendedName>
</protein>
<dbReference type="HOGENOM" id="CLU_099590_0_0_5"/>
<dbReference type="Pfam" id="PF17775">
    <property type="entry name" value="YchJ_M-like"/>
    <property type="match status" value="1"/>
</dbReference>
<dbReference type="InterPro" id="IPR032710">
    <property type="entry name" value="NTF2-like_dom_sf"/>
</dbReference>
<dbReference type="InterPro" id="IPR048469">
    <property type="entry name" value="YchJ-like_M"/>
</dbReference>